<reference evidence="11" key="1">
    <citation type="journal article" date="2019" name="Int. J. Syst. Evol. Microbiol.">
        <title>The Global Catalogue of Microorganisms (GCM) 10K type strain sequencing project: providing services to taxonomists for standard genome sequencing and annotation.</title>
        <authorList>
            <consortium name="The Broad Institute Genomics Platform"/>
            <consortium name="The Broad Institute Genome Sequencing Center for Infectious Disease"/>
            <person name="Wu L."/>
            <person name="Ma J."/>
        </authorList>
    </citation>
    <scope>NUCLEOTIDE SEQUENCE [LARGE SCALE GENOMIC DNA]</scope>
    <source>
        <strain evidence="11">JCM 17555</strain>
    </source>
</reference>
<keyword evidence="10" id="KW-0328">Glycosyltransferase</keyword>
<evidence type="ECO:0000256" key="3">
    <source>
        <dbReference type="ARBA" id="ARBA00005539"/>
    </source>
</evidence>
<proteinExistence type="inferred from homology"/>
<protein>
    <recommendedName>
        <fullName evidence="5 8">ATP phosphoribosyltransferase regulatory subunit</fullName>
    </recommendedName>
</protein>
<comment type="pathway">
    <text evidence="2 8">Amino-acid biosynthesis; L-histidine biosynthesis; L-histidine from 5-phospho-alpha-D-ribose 1-diphosphate: step 1/9.</text>
</comment>
<keyword evidence="8" id="KW-0028">Amino-acid biosynthesis</keyword>
<name>A0ABP7NJV0_9GAMM</name>
<feature type="domain" description="Class II Histidinyl-tRNA synthetase (HisRS)-like catalytic core" evidence="9">
    <location>
        <begin position="19"/>
        <end position="333"/>
    </location>
</feature>
<evidence type="ECO:0000256" key="2">
    <source>
        <dbReference type="ARBA" id="ARBA00004667"/>
    </source>
</evidence>
<dbReference type="PANTHER" id="PTHR43707:SF1">
    <property type="entry name" value="HISTIDINE--TRNA LIGASE, MITOCHONDRIAL-RELATED"/>
    <property type="match status" value="1"/>
</dbReference>
<dbReference type="EMBL" id="BAABBO010000001">
    <property type="protein sequence ID" value="GAA3948140.1"/>
    <property type="molecule type" value="Genomic_DNA"/>
</dbReference>
<evidence type="ECO:0000256" key="1">
    <source>
        <dbReference type="ARBA" id="ARBA00004496"/>
    </source>
</evidence>
<keyword evidence="6 8" id="KW-0963">Cytoplasm</keyword>
<evidence type="ECO:0000256" key="6">
    <source>
        <dbReference type="ARBA" id="ARBA00022490"/>
    </source>
</evidence>
<keyword evidence="8" id="KW-0368">Histidine biosynthesis</keyword>
<dbReference type="GO" id="GO:0016757">
    <property type="term" value="F:glycosyltransferase activity"/>
    <property type="evidence" value="ECO:0007669"/>
    <property type="project" value="UniProtKB-KW"/>
</dbReference>
<dbReference type="Pfam" id="PF13393">
    <property type="entry name" value="tRNA-synt_His"/>
    <property type="match status" value="1"/>
</dbReference>
<comment type="similarity">
    <text evidence="3 8">Belongs to the class-II aminoacyl-tRNA synthetase family. HisZ subfamily.</text>
</comment>
<dbReference type="InterPro" id="IPR045864">
    <property type="entry name" value="aa-tRNA-synth_II/BPL/LPL"/>
</dbReference>
<dbReference type="InterPro" id="IPR004516">
    <property type="entry name" value="HisRS/HisZ"/>
</dbReference>
<keyword evidence="10" id="KW-0808">Transferase</keyword>
<dbReference type="NCBIfam" id="NF009086">
    <property type="entry name" value="PRK12421.1"/>
    <property type="match status" value="1"/>
</dbReference>
<comment type="subunit">
    <text evidence="4 8">Heteromultimer composed of HisG and HisZ subunits.</text>
</comment>
<dbReference type="Gene3D" id="3.30.930.10">
    <property type="entry name" value="Bira Bifunctional Protein, Domain 2"/>
    <property type="match status" value="1"/>
</dbReference>
<sequence>MFEPSETLAASGKWMLPDGVEDLLPHQAASIERLRRAVLDLYASWGYQLVVPPMIEFLDSLLTGVGSDLELQTFKVTDQLSGRMLGIRADMTPQVARIDAHQSMAGGVDSSNQRNRYCYVGSVLKTRMESVLATRTPTQSGCELYGEASIAGDIEVLSMMLEVLDRAGLPSVHVDLAHVGFIRKVMQLAGFDPKMDSKLLDVLNRRAVAELDVIATAASDPQLAALIKALPSLGGPASVLEDARELCHFDHELLAAISEIETLGQAVTSRYPSANIRYDLCELRGLNYHTGLMFAAYTGDYGQAIGYGGRYDNIGLAFGSRRPATGFSIDLKVLHKLAVGHVPSERSAILAPADDSPSLWQYIHTLRKTEKVIQLLPGQGATDYATVCDRQIVAADEPDKWQLMPLLAL</sequence>
<evidence type="ECO:0000256" key="7">
    <source>
        <dbReference type="ARBA" id="ARBA00025246"/>
    </source>
</evidence>
<keyword evidence="11" id="KW-1185">Reference proteome</keyword>
<dbReference type="SUPFAM" id="SSF55681">
    <property type="entry name" value="Class II aaRS and biotin synthetases"/>
    <property type="match status" value="1"/>
</dbReference>
<dbReference type="RefSeq" id="WP_344802773.1">
    <property type="nucleotide sequence ID" value="NZ_BAABBO010000001.1"/>
</dbReference>
<comment type="subcellular location">
    <subcellularLocation>
        <location evidence="1 8">Cytoplasm</location>
    </subcellularLocation>
</comment>
<gene>
    <name evidence="8" type="primary">hisZ</name>
    <name evidence="10" type="ORF">GCM10022278_04130</name>
</gene>
<dbReference type="HAMAP" id="MF_00125">
    <property type="entry name" value="HisZ"/>
    <property type="match status" value="1"/>
</dbReference>
<dbReference type="NCBIfam" id="TIGR00443">
    <property type="entry name" value="hisZ_biosyn_reg"/>
    <property type="match status" value="1"/>
</dbReference>
<evidence type="ECO:0000259" key="9">
    <source>
        <dbReference type="Pfam" id="PF13393"/>
    </source>
</evidence>
<evidence type="ECO:0000313" key="10">
    <source>
        <dbReference type="EMBL" id="GAA3948140.1"/>
    </source>
</evidence>
<comment type="function">
    <text evidence="7 8">Required for the first step of histidine biosynthesis. May allow the feedback regulation of ATP phosphoribosyltransferase activity by histidine.</text>
</comment>
<accession>A0ABP7NJV0</accession>
<evidence type="ECO:0000256" key="5">
    <source>
        <dbReference type="ARBA" id="ARBA00020397"/>
    </source>
</evidence>
<dbReference type="Proteomes" id="UP001501337">
    <property type="component" value="Unassembled WGS sequence"/>
</dbReference>
<dbReference type="NCBIfam" id="NF008935">
    <property type="entry name" value="PRK12292.1-1"/>
    <property type="match status" value="1"/>
</dbReference>
<dbReference type="InterPro" id="IPR004517">
    <property type="entry name" value="HisZ"/>
</dbReference>
<dbReference type="CDD" id="cd00773">
    <property type="entry name" value="HisRS-like_core"/>
    <property type="match status" value="1"/>
</dbReference>
<organism evidence="10 11">
    <name type="scientific">Allohahella marinimesophila</name>
    <dbReference type="NCBI Taxonomy" id="1054972"/>
    <lineage>
        <taxon>Bacteria</taxon>
        <taxon>Pseudomonadati</taxon>
        <taxon>Pseudomonadota</taxon>
        <taxon>Gammaproteobacteria</taxon>
        <taxon>Oceanospirillales</taxon>
        <taxon>Hahellaceae</taxon>
        <taxon>Allohahella</taxon>
    </lineage>
</organism>
<comment type="caution">
    <text evidence="10">The sequence shown here is derived from an EMBL/GenBank/DDBJ whole genome shotgun (WGS) entry which is preliminary data.</text>
</comment>
<evidence type="ECO:0000256" key="8">
    <source>
        <dbReference type="HAMAP-Rule" id="MF_00125"/>
    </source>
</evidence>
<dbReference type="PANTHER" id="PTHR43707">
    <property type="entry name" value="HISTIDYL-TRNA SYNTHETASE"/>
    <property type="match status" value="1"/>
</dbReference>
<dbReference type="InterPro" id="IPR041715">
    <property type="entry name" value="HisRS-like_core"/>
</dbReference>
<evidence type="ECO:0000313" key="11">
    <source>
        <dbReference type="Proteomes" id="UP001501337"/>
    </source>
</evidence>
<evidence type="ECO:0000256" key="4">
    <source>
        <dbReference type="ARBA" id="ARBA00011496"/>
    </source>
</evidence>
<comment type="miscellaneous">
    <text evidence="8">This function is generally fulfilled by the C-terminal part of HisG, which is missing in some bacteria such as this one.</text>
</comment>